<keyword evidence="2" id="KW-0489">Methyltransferase</keyword>
<evidence type="ECO:0000256" key="1">
    <source>
        <dbReference type="SAM" id="MobiDB-lite"/>
    </source>
</evidence>
<dbReference type="InterPro" id="IPR029063">
    <property type="entry name" value="SAM-dependent_MTases_sf"/>
</dbReference>
<dbReference type="PANTHER" id="PTHR23108">
    <property type="entry name" value="METHYLTRANSFERASE-RELATED"/>
    <property type="match status" value="1"/>
</dbReference>
<dbReference type="InterPro" id="IPR019410">
    <property type="entry name" value="Methyltransf_16"/>
</dbReference>
<dbReference type="Proteomes" id="UP001163823">
    <property type="component" value="Chromosome 11"/>
</dbReference>
<dbReference type="AlphaFoldDB" id="A0AAD7PEB7"/>
<dbReference type="GO" id="GO:0005634">
    <property type="term" value="C:nucleus"/>
    <property type="evidence" value="ECO:0007669"/>
    <property type="project" value="TreeGrafter"/>
</dbReference>
<sequence>MENGVDPTQSPSQPPSSEDTVDLLKPVNGEDAVEEDQVMSEVHLGCPPGLSGPHVSHFTICFPREVEPSRYRDFLEDGENSTNQMIGVDEDGDLVLPRRSKLASPSCIVSIQHNVTSSIPRVGLQVWRAELALSDFVLHKVLNSSEFHGVVAIELGAGTGLVGMLLALVANTVFLTDHGDEILDNCSRNVQLNSGLFNSQAAVHVRELDWFNPWPPRVSEGCPPLKKRYSWTFTEVEEAQKASLLMAADVIYSDDLTDAFFSVLERLMSRDSRKVLYLSFEKRYNFSLDDLDVVANGYSHFRSYLQDGMKNNNLKSGSHPCFVGKQIDIAQIPQYVREYDRGDDVEIWEIKYCTPKQSSNSDTMTAE</sequence>
<reference evidence="2" key="1">
    <citation type="journal article" date="2023" name="Science">
        <title>Elucidation of the pathway for biosynthesis of saponin adjuvants from the soapbark tree.</title>
        <authorList>
            <person name="Reed J."/>
            <person name="Orme A."/>
            <person name="El-Demerdash A."/>
            <person name="Owen C."/>
            <person name="Martin L.B.B."/>
            <person name="Misra R.C."/>
            <person name="Kikuchi S."/>
            <person name="Rejzek M."/>
            <person name="Martin A.C."/>
            <person name="Harkess A."/>
            <person name="Leebens-Mack J."/>
            <person name="Louveau T."/>
            <person name="Stephenson M.J."/>
            <person name="Osbourn A."/>
        </authorList>
    </citation>
    <scope>NUCLEOTIDE SEQUENCE</scope>
    <source>
        <strain evidence="2">S10</strain>
    </source>
</reference>
<dbReference type="SUPFAM" id="SSF53335">
    <property type="entry name" value="S-adenosyl-L-methionine-dependent methyltransferases"/>
    <property type="match status" value="1"/>
</dbReference>
<dbReference type="GO" id="GO:0008276">
    <property type="term" value="F:protein methyltransferase activity"/>
    <property type="evidence" value="ECO:0007669"/>
    <property type="project" value="InterPro"/>
</dbReference>
<evidence type="ECO:0000313" key="3">
    <source>
        <dbReference type="Proteomes" id="UP001163823"/>
    </source>
</evidence>
<dbReference type="InterPro" id="IPR038899">
    <property type="entry name" value="METTL22"/>
</dbReference>
<dbReference type="Gene3D" id="3.40.50.150">
    <property type="entry name" value="Vaccinia Virus protein VP39"/>
    <property type="match status" value="1"/>
</dbReference>
<dbReference type="Pfam" id="PF10294">
    <property type="entry name" value="Methyltransf_16"/>
    <property type="match status" value="1"/>
</dbReference>
<dbReference type="GO" id="GO:0032259">
    <property type="term" value="P:methylation"/>
    <property type="evidence" value="ECO:0007669"/>
    <property type="project" value="UniProtKB-KW"/>
</dbReference>
<protein>
    <submittedName>
        <fullName evidence="2">Methyltransferase-like protein 22</fullName>
    </submittedName>
</protein>
<comment type="caution">
    <text evidence="2">The sequence shown here is derived from an EMBL/GenBank/DDBJ whole genome shotgun (WGS) entry which is preliminary data.</text>
</comment>
<organism evidence="2 3">
    <name type="scientific">Quillaja saponaria</name>
    <name type="common">Soap bark tree</name>
    <dbReference type="NCBI Taxonomy" id="32244"/>
    <lineage>
        <taxon>Eukaryota</taxon>
        <taxon>Viridiplantae</taxon>
        <taxon>Streptophyta</taxon>
        <taxon>Embryophyta</taxon>
        <taxon>Tracheophyta</taxon>
        <taxon>Spermatophyta</taxon>
        <taxon>Magnoliopsida</taxon>
        <taxon>eudicotyledons</taxon>
        <taxon>Gunneridae</taxon>
        <taxon>Pentapetalae</taxon>
        <taxon>rosids</taxon>
        <taxon>fabids</taxon>
        <taxon>Fabales</taxon>
        <taxon>Quillajaceae</taxon>
        <taxon>Quillaja</taxon>
    </lineage>
</organism>
<evidence type="ECO:0000313" key="2">
    <source>
        <dbReference type="EMBL" id="KAJ7951794.1"/>
    </source>
</evidence>
<dbReference type="KEGG" id="qsa:O6P43_027789"/>
<gene>
    <name evidence="2" type="ORF">O6P43_027789</name>
</gene>
<feature type="compositionally biased region" description="Low complexity" evidence="1">
    <location>
        <begin position="7"/>
        <end position="17"/>
    </location>
</feature>
<keyword evidence="2" id="KW-0808">Transferase</keyword>
<accession>A0AAD7PEB7</accession>
<dbReference type="EMBL" id="JARAOO010000011">
    <property type="protein sequence ID" value="KAJ7951794.1"/>
    <property type="molecule type" value="Genomic_DNA"/>
</dbReference>
<proteinExistence type="predicted"/>
<keyword evidence="3" id="KW-1185">Reference proteome</keyword>
<name>A0AAD7PEB7_QUISA</name>
<dbReference type="PANTHER" id="PTHR23108:SF0">
    <property type="entry name" value="METHYLTRANSFERASE-LIKE PROTEIN 22"/>
    <property type="match status" value="1"/>
</dbReference>
<feature type="region of interest" description="Disordered" evidence="1">
    <location>
        <begin position="1"/>
        <end position="23"/>
    </location>
</feature>
<dbReference type="FunFam" id="3.40.50.150:FF:000267">
    <property type="entry name" value="Putative methyltransferase family protein"/>
    <property type="match status" value="1"/>
</dbReference>